<accession>A0ABP0W5B2</accession>
<reference evidence="1" key="1">
    <citation type="submission" date="2024-02" db="EMBL/GenBank/DDBJ databases">
        <authorList>
            <consortium name="ELIXIR-Norway"/>
            <consortium name="Elixir Norway"/>
        </authorList>
    </citation>
    <scope>NUCLEOTIDE SEQUENCE</scope>
</reference>
<keyword evidence="2" id="KW-1185">Reference proteome</keyword>
<gene>
    <name evidence="1" type="ORF">CSSPJE1EN1_LOCUS7461</name>
</gene>
<evidence type="ECO:0000313" key="2">
    <source>
        <dbReference type="Proteomes" id="UP001497444"/>
    </source>
</evidence>
<protein>
    <submittedName>
        <fullName evidence="1">Uncharacterized protein</fullName>
    </submittedName>
</protein>
<name>A0ABP0W5B2_9BRYO</name>
<sequence length="297" mass="32756">MVRGLLLLLSLLMLWAVLLVLLAGTMEVTTVALQNFTLGFLLPSRSSEMLTSLVTEWYGAGAQAEAVAASIVKLHMSNVTIIYTMGHYALNLANNINNVDGSASWQTVNGTANLQMEMLHSGYNSSVDVSQLDSILSSLQPLDFLILVVNPQEAPDIWSVSFSQKRLEFPWWYFGTDHVTAFGPADEFETGGDYSQNYIGEKFHSYWQTTNYSGLPAVSQNKSRTYIPYLINTVTAYFEVCDALWNHSLSITAENILKALNGSGPFETRPWFQGCTGLVAIDSTTGSQSVNDQTTYL</sequence>
<proteinExistence type="predicted"/>
<dbReference type="EMBL" id="OZ020109">
    <property type="protein sequence ID" value="CAK9261983.1"/>
    <property type="molecule type" value="Genomic_DNA"/>
</dbReference>
<evidence type="ECO:0000313" key="1">
    <source>
        <dbReference type="EMBL" id="CAK9261983.1"/>
    </source>
</evidence>
<dbReference type="Proteomes" id="UP001497444">
    <property type="component" value="Chromosome 14"/>
</dbReference>
<organism evidence="1 2">
    <name type="scientific">Sphagnum jensenii</name>
    <dbReference type="NCBI Taxonomy" id="128206"/>
    <lineage>
        <taxon>Eukaryota</taxon>
        <taxon>Viridiplantae</taxon>
        <taxon>Streptophyta</taxon>
        <taxon>Embryophyta</taxon>
        <taxon>Bryophyta</taxon>
        <taxon>Sphagnophytina</taxon>
        <taxon>Sphagnopsida</taxon>
        <taxon>Sphagnales</taxon>
        <taxon>Sphagnaceae</taxon>
        <taxon>Sphagnum</taxon>
    </lineage>
</organism>